<accession>A0A124BS62</accession>
<reference evidence="3" key="1">
    <citation type="submission" date="2015-11" db="EMBL/GenBank/DDBJ databases">
        <title>Draft Genome Sequence of the Radioresistant Bacterium Deinococcus grandis, Isolated from Freshwater Fish in Japan.</title>
        <authorList>
            <person name="Satoh K."/>
            <person name="Onodera T."/>
            <person name="Omoso K."/>
            <person name="Takeda-Yano K."/>
            <person name="Katayama T."/>
            <person name="Oono Y."/>
            <person name="Narumi I."/>
        </authorList>
    </citation>
    <scope>NUCLEOTIDE SEQUENCE [LARGE SCALE GENOMIC DNA]</scope>
    <source>
        <strain evidence="3">ATCC 43672</strain>
    </source>
</reference>
<name>A0A124BS62_9DEIO</name>
<dbReference type="EMBL" id="BCMS01000002">
    <property type="protein sequence ID" value="GAQ23371.1"/>
    <property type="molecule type" value="Genomic_DNA"/>
</dbReference>
<organism evidence="2 3">
    <name type="scientific">Deinococcus grandis</name>
    <dbReference type="NCBI Taxonomy" id="57498"/>
    <lineage>
        <taxon>Bacteria</taxon>
        <taxon>Thermotogati</taxon>
        <taxon>Deinococcota</taxon>
        <taxon>Deinococci</taxon>
        <taxon>Deinococcales</taxon>
        <taxon>Deinococcaceae</taxon>
        <taxon>Deinococcus</taxon>
    </lineage>
</organism>
<evidence type="ECO:0000256" key="1">
    <source>
        <dbReference type="SAM" id="MobiDB-lite"/>
    </source>
</evidence>
<sequence>MLDLSPDAAQHLRKAARLNDSEAYTLRAQADAAPTPAVREALMALADRHLRLAVHQRQLARAMDDARTTGRHGAEFSRSA</sequence>
<dbReference type="AlphaFoldDB" id="A0A124BS62"/>
<feature type="region of interest" description="Disordered" evidence="1">
    <location>
        <begin position="59"/>
        <end position="80"/>
    </location>
</feature>
<dbReference type="RefSeq" id="WP_058979172.1">
    <property type="nucleotide sequence ID" value="NZ_BCMS01000002.1"/>
</dbReference>
<dbReference type="Proteomes" id="UP000056209">
    <property type="component" value="Unassembled WGS sequence"/>
</dbReference>
<protein>
    <submittedName>
        <fullName evidence="2">Uncharacterized protein</fullName>
    </submittedName>
</protein>
<keyword evidence="3" id="KW-1185">Reference proteome</keyword>
<comment type="caution">
    <text evidence="2">The sequence shown here is derived from an EMBL/GenBank/DDBJ whole genome shotgun (WGS) entry which is preliminary data.</text>
</comment>
<evidence type="ECO:0000313" key="3">
    <source>
        <dbReference type="Proteomes" id="UP000056209"/>
    </source>
</evidence>
<evidence type="ECO:0000313" key="2">
    <source>
        <dbReference type="EMBL" id="GAQ23371.1"/>
    </source>
</evidence>
<gene>
    <name evidence="2" type="ORF">DEIGR_200226</name>
</gene>
<dbReference type="OrthoDB" id="9895528at2"/>
<feature type="compositionally biased region" description="Basic and acidic residues" evidence="1">
    <location>
        <begin position="62"/>
        <end position="80"/>
    </location>
</feature>
<proteinExistence type="predicted"/>